<feature type="transmembrane region" description="Helical" evidence="1">
    <location>
        <begin position="59"/>
        <end position="79"/>
    </location>
</feature>
<evidence type="ECO:0000313" key="2">
    <source>
        <dbReference type="EMBL" id="MBK9983676.1"/>
    </source>
</evidence>
<keyword evidence="1" id="KW-0472">Membrane</keyword>
<evidence type="ECO:0000313" key="3">
    <source>
        <dbReference type="Proteomes" id="UP000808337"/>
    </source>
</evidence>
<evidence type="ECO:0000256" key="1">
    <source>
        <dbReference type="SAM" id="Phobius"/>
    </source>
</evidence>
<comment type="caution">
    <text evidence="2">The sequence shown here is derived from an EMBL/GenBank/DDBJ whole genome shotgun (WGS) entry which is preliminary data.</text>
</comment>
<feature type="transmembrane region" description="Helical" evidence="1">
    <location>
        <begin position="113"/>
        <end position="129"/>
    </location>
</feature>
<keyword evidence="1" id="KW-0812">Transmembrane</keyword>
<feature type="transmembrane region" description="Helical" evidence="1">
    <location>
        <begin position="141"/>
        <end position="160"/>
    </location>
</feature>
<protein>
    <submittedName>
        <fullName evidence="2">Uncharacterized protein</fullName>
    </submittedName>
</protein>
<feature type="transmembrane region" description="Helical" evidence="1">
    <location>
        <begin position="35"/>
        <end position="53"/>
    </location>
</feature>
<feature type="transmembrane region" description="Helical" evidence="1">
    <location>
        <begin position="6"/>
        <end position="23"/>
    </location>
</feature>
<sequence length="197" mass="22081">MDLKIIFGILATCLTLTGYVPYFRDIFVHKTKPHLYTWLVWALTQGTAAFAMVRGGGKWGAISLFVGTVLVIVIFFLCFKYGTKNIKRSDTIALATALIAILVWWQLDNPVLAVLLVSFIDGLGYIPTYRKTYADPSTETVSFWICMIGTDIFALLANSAHNILTMSYLVTLGICNTVLVGIILFRKRRITMERTIL</sequence>
<name>A0A9D7SWX0_9BACT</name>
<organism evidence="2 3">
    <name type="scientific">Candidatus Opimibacter skivensis</name>
    <dbReference type="NCBI Taxonomy" id="2982028"/>
    <lineage>
        <taxon>Bacteria</taxon>
        <taxon>Pseudomonadati</taxon>
        <taxon>Bacteroidota</taxon>
        <taxon>Saprospiria</taxon>
        <taxon>Saprospirales</taxon>
        <taxon>Saprospiraceae</taxon>
        <taxon>Candidatus Opimibacter</taxon>
    </lineage>
</organism>
<feature type="transmembrane region" description="Helical" evidence="1">
    <location>
        <begin position="166"/>
        <end position="185"/>
    </location>
</feature>
<proteinExistence type="predicted"/>
<reference evidence="2 3" key="1">
    <citation type="submission" date="2020-10" db="EMBL/GenBank/DDBJ databases">
        <title>Connecting structure to function with the recovery of over 1000 high-quality activated sludge metagenome-assembled genomes encoding full-length rRNA genes using long-read sequencing.</title>
        <authorList>
            <person name="Singleton C.M."/>
            <person name="Petriglieri F."/>
            <person name="Kristensen J.M."/>
            <person name="Kirkegaard R.H."/>
            <person name="Michaelsen T.Y."/>
            <person name="Andersen M.H."/>
            <person name="Karst S.M."/>
            <person name="Dueholm M.S."/>
            <person name="Nielsen P.H."/>
            <person name="Albertsen M."/>
        </authorList>
    </citation>
    <scope>NUCLEOTIDE SEQUENCE [LARGE SCALE GENOMIC DNA]</scope>
    <source>
        <strain evidence="2">Ribe_18-Q3-R11-54_MAXAC.273</strain>
    </source>
</reference>
<gene>
    <name evidence="2" type="ORF">IPP15_15075</name>
</gene>
<feature type="transmembrane region" description="Helical" evidence="1">
    <location>
        <begin position="91"/>
        <end position="107"/>
    </location>
</feature>
<keyword evidence="1" id="KW-1133">Transmembrane helix</keyword>
<dbReference type="Proteomes" id="UP000808337">
    <property type="component" value="Unassembled WGS sequence"/>
</dbReference>
<dbReference type="EMBL" id="JADKGY010000022">
    <property type="protein sequence ID" value="MBK9983676.1"/>
    <property type="molecule type" value="Genomic_DNA"/>
</dbReference>
<dbReference type="AlphaFoldDB" id="A0A9D7SWX0"/>
<accession>A0A9D7SWX0</accession>